<organism evidence="4">
    <name type="scientific">Onchocerca flexuosa</name>
    <dbReference type="NCBI Taxonomy" id="387005"/>
    <lineage>
        <taxon>Eukaryota</taxon>
        <taxon>Metazoa</taxon>
        <taxon>Ecdysozoa</taxon>
        <taxon>Nematoda</taxon>
        <taxon>Chromadorea</taxon>
        <taxon>Rhabditida</taxon>
        <taxon>Spirurina</taxon>
        <taxon>Spiruromorpha</taxon>
        <taxon>Filarioidea</taxon>
        <taxon>Onchocercidae</taxon>
        <taxon>Onchocerca</taxon>
    </lineage>
</organism>
<protein>
    <submittedName>
        <fullName evidence="4">Histone domain-containing protein</fullName>
    </submittedName>
</protein>
<dbReference type="Proteomes" id="UP000267606">
    <property type="component" value="Unassembled WGS sequence"/>
</dbReference>
<dbReference type="AlphaFoldDB" id="A0A183I5R3"/>
<dbReference type="WBParaSite" id="OFLC_0001508601-mRNA-1">
    <property type="protein sequence ID" value="OFLC_0001508601-mRNA-1"/>
    <property type="gene ID" value="OFLC_0001508601"/>
</dbReference>
<feature type="compositionally biased region" description="Basic residues" evidence="1">
    <location>
        <begin position="7"/>
        <end position="21"/>
    </location>
</feature>
<name>A0A183I5R3_9BILA</name>
<gene>
    <name evidence="2" type="ORF">OFLC_LOCUS15075</name>
</gene>
<evidence type="ECO:0000313" key="2">
    <source>
        <dbReference type="EMBL" id="VDP20270.1"/>
    </source>
</evidence>
<proteinExistence type="predicted"/>
<sequence>MKAEGRIRRKKIRFSRKRRNKKQAASRIISYTGIPKSYSAKIFGALKLLDPTSVTQAQQLMNHFVNVMFQRSAQDAFNVNYRQPPIYYLFTVRLTHNQTIGRVAATNQPPYH</sequence>
<reference evidence="2 3" key="2">
    <citation type="submission" date="2018-11" db="EMBL/GenBank/DDBJ databases">
        <authorList>
            <consortium name="Pathogen Informatics"/>
        </authorList>
    </citation>
    <scope>NUCLEOTIDE SEQUENCE [LARGE SCALE GENOMIC DNA]</scope>
</reference>
<evidence type="ECO:0000256" key="1">
    <source>
        <dbReference type="SAM" id="MobiDB-lite"/>
    </source>
</evidence>
<evidence type="ECO:0000313" key="4">
    <source>
        <dbReference type="WBParaSite" id="OFLC_0001508601-mRNA-1"/>
    </source>
</evidence>
<reference evidence="4" key="1">
    <citation type="submission" date="2016-06" db="UniProtKB">
        <authorList>
            <consortium name="WormBaseParasite"/>
        </authorList>
    </citation>
    <scope>IDENTIFICATION</scope>
</reference>
<keyword evidence="3" id="KW-1185">Reference proteome</keyword>
<dbReference type="EMBL" id="UZAJ01041574">
    <property type="protein sequence ID" value="VDP20270.1"/>
    <property type="molecule type" value="Genomic_DNA"/>
</dbReference>
<feature type="region of interest" description="Disordered" evidence="1">
    <location>
        <begin position="1"/>
        <end position="21"/>
    </location>
</feature>
<evidence type="ECO:0000313" key="3">
    <source>
        <dbReference type="Proteomes" id="UP000267606"/>
    </source>
</evidence>
<accession>A0A183I5R3</accession>